<comment type="caution">
    <text evidence="2">The sequence shown here is derived from an EMBL/GenBank/DDBJ whole genome shotgun (WGS) entry which is preliminary data.</text>
</comment>
<reference evidence="3" key="1">
    <citation type="journal article" date="2020" name="Nat. Commun.">
        <title>Genome sequence of the cluster root forming white lupin.</title>
        <authorList>
            <person name="Hufnagel B."/>
            <person name="Marques A."/>
            <person name="Soriano A."/>
            <person name="Marques L."/>
            <person name="Divol F."/>
            <person name="Doumas P."/>
            <person name="Sallet E."/>
            <person name="Mancinotti D."/>
            <person name="Carrere S."/>
            <person name="Marande W."/>
            <person name="Arribat S."/>
            <person name="Keller J."/>
            <person name="Huneau C."/>
            <person name="Blein T."/>
            <person name="Aime D."/>
            <person name="Laguerre M."/>
            <person name="Taylor J."/>
            <person name="Schubert V."/>
            <person name="Nelson M."/>
            <person name="Geu-Flores F."/>
            <person name="Crespi M."/>
            <person name="Gallardo-Guerrero K."/>
            <person name="Delaux P.-M."/>
            <person name="Salse J."/>
            <person name="Berges H."/>
            <person name="Guyot R."/>
            <person name="Gouzy J."/>
            <person name="Peret B."/>
        </authorList>
    </citation>
    <scope>NUCLEOTIDE SEQUENCE [LARGE SCALE GENOMIC DNA]</scope>
    <source>
        <strain evidence="3">cv. Amiga</strain>
    </source>
</reference>
<evidence type="ECO:0000256" key="1">
    <source>
        <dbReference type="SAM" id="Phobius"/>
    </source>
</evidence>
<organism evidence="2 3">
    <name type="scientific">Lupinus albus</name>
    <name type="common">White lupine</name>
    <name type="synonym">Lupinus termis</name>
    <dbReference type="NCBI Taxonomy" id="3870"/>
    <lineage>
        <taxon>Eukaryota</taxon>
        <taxon>Viridiplantae</taxon>
        <taxon>Streptophyta</taxon>
        <taxon>Embryophyta</taxon>
        <taxon>Tracheophyta</taxon>
        <taxon>Spermatophyta</taxon>
        <taxon>Magnoliopsida</taxon>
        <taxon>eudicotyledons</taxon>
        <taxon>Gunneridae</taxon>
        <taxon>Pentapetalae</taxon>
        <taxon>rosids</taxon>
        <taxon>fabids</taxon>
        <taxon>Fabales</taxon>
        <taxon>Fabaceae</taxon>
        <taxon>Papilionoideae</taxon>
        <taxon>50 kb inversion clade</taxon>
        <taxon>genistoids sensu lato</taxon>
        <taxon>core genistoids</taxon>
        <taxon>Genisteae</taxon>
        <taxon>Lupinus</taxon>
    </lineage>
</organism>
<evidence type="ECO:0000313" key="3">
    <source>
        <dbReference type="Proteomes" id="UP000447434"/>
    </source>
</evidence>
<dbReference type="EMBL" id="WOCE01000018">
    <property type="protein sequence ID" value="KAE9594007.1"/>
    <property type="molecule type" value="Genomic_DNA"/>
</dbReference>
<keyword evidence="1" id="KW-1133">Transmembrane helix</keyword>
<dbReference type="AlphaFoldDB" id="A0A6A4P5W7"/>
<evidence type="ECO:0000313" key="2">
    <source>
        <dbReference type="EMBL" id="KAE9594007.1"/>
    </source>
</evidence>
<dbReference type="Proteomes" id="UP000447434">
    <property type="component" value="Chromosome 18"/>
</dbReference>
<keyword evidence="1" id="KW-0472">Membrane</keyword>
<proteinExistence type="predicted"/>
<name>A0A6A4P5W7_LUPAL</name>
<sequence length="78" mass="8889">MVPIYLSFKGFNHDLNTQHVSLSAYHYILVAISITLSTVFNGDMYLTDALNGGFSVELIHRDYPKSPFYNSSETQIER</sequence>
<accession>A0A6A4P5W7</accession>
<protein>
    <submittedName>
        <fullName evidence="2">Uncharacterized protein</fullName>
    </submittedName>
</protein>
<keyword evidence="3" id="KW-1185">Reference proteome</keyword>
<gene>
    <name evidence="2" type="ORF">Lalb_Chr18g0049071</name>
</gene>
<feature type="transmembrane region" description="Helical" evidence="1">
    <location>
        <begin position="20"/>
        <end position="40"/>
    </location>
</feature>
<keyword evidence="1" id="KW-0812">Transmembrane</keyword>